<dbReference type="EMBL" id="ABYT01000068">
    <property type="protein sequence ID" value="EEC90183.1"/>
    <property type="molecule type" value="Genomic_DNA"/>
</dbReference>
<dbReference type="PANTHER" id="PTHR33969">
    <property type="entry name" value="SEGREGATION AND CONDENSATION PROTEIN A"/>
    <property type="match status" value="1"/>
</dbReference>
<dbReference type="eggNOG" id="COG1354">
    <property type="taxonomic scope" value="Bacteria"/>
</dbReference>
<keyword evidence="1" id="KW-0159">Chromosome partition</keyword>
<name>B7CAK2_9FIRM</name>
<dbReference type="AlphaFoldDB" id="B7CAK2"/>
<protein>
    <recommendedName>
        <fullName evidence="2">Segregation and condensation protein A</fullName>
    </recommendedName>
</protein>
<proteinExistence type="predicted"/>
<sequence length="259" mass="30616">MKSFLKFVIMSTMGDSMDFLITLDQFEGPLDLMLHLIKENKLDLFDLDMNVLATQYIEYIHAMQNMHLEVASEYLSELASLIAYKSKKLLPRETVEVIEEYEEDQRDQLVARLLEYQRYKEVCLALKDGYDQRQLHFSRPVSSLVEEWKIPVESDTLENQSPYDLMKAMRHCIVRMELLQPYETKVTIKELSLEERAIQIKERMKHINGSISFKDLCSDCTNLHMVIVTFLSILDLIHEKWMTYSIDETQMIWVAREDL</sequence>
<gene>
    <name evidence="3" type="ORF">EUBIFOR_01223</name>
</gene>
<dbReference type="STRING" id="518637.EUBIFOR_01223"/>
<organism evidence="3 4">
    <name type="scientific">Holdemanella biformis DSM 3989</name>
    <dbReference type="NCBI Taxonomy" id="518637"/>
    <lineage>
        <taxon>Bacteria</taxon>
        <taxon>Bacillati</taxon>
        <taxon>Bacillota</taxon>
        <taxon>Erysipelotrichia</taxon>
        <taxon>Erysipelotrichales</taxon>
        <taxon>Erysipelotrichaceae</taxon>
        <taxon>Holdemanella</taxon>
    </lineage>
</organism>
<accession>B7CAK2</accession>
<dbReference type="PANTHER" id="PTHR33969:SF2">
    <property type="entry name" value="SEGREGATION AND CONDENSATION PROTEIN A"/>
    <property type="match status" value="1"/>
</dbReference>
<dbReference type="Gene3D" id="6.10.250.2410">
    <property type="match status" value="1"/>
</dbReference>
<keyword evidence="4" id="KW-1185">Reference proteome</keyword>
<evidence type="ECO:0000313" key="3">
    <source>
        <dbReference type="EMBL" id="EEC90183.1"/>
    </source>
</evidence>
<evidence type="ECO:0000256" key="2">
    <source>
        <dbReference type="ARBA" id="ARBA00044777"/>
    </source>
</evidence>
<dbReference type="Proteomes" id="UP000004315">
    <property type="component" value="Unassembled WGS sequence"/>
</dbReference>
<dbReference type="HOGENOM" id="CLU_038686_3_1_9"/>
<dbReference type="GO" id="GO:0007059">
    <property type="term" value="P:chromosome segregation"/>
    <property type="evidence" value="ECO:0007669"/>
    <property type="project" value="UniProtKB-KW"/>
</dbReference>
<dbReference type="InterPro" id="IPR003768">
    <property type="entry name" value="ScpA"/>
</dbReference>
<comment type="caution">
    <text evidence="3">The sequence shown here is derived from an EMBL/GenBank/DDBJ whole genome shotgun (WGS) entry which is preliminary data.</text>
</comment>
<evidence type="ECO:0000313" key="4">
    <source>
        <dbReference type="Proteomes" id="UP000004315"/>
    </source>
</evidence>
<evidence type="ECO:0000256" key="1">
    <source>
        <dbReference type="ARBA" id="ARBA00022829"/>
    </source>
</evidence>
<dbReference type="Pfam" id="PF02616">
    <property type="entry name" value="SMC_ScpA"/>
    <property type="match status" value="1"/>
</dbReference>
<reference evidence="3 4" key="1">
    <citation type="submission" date="2008-11" db="EMBL/GenBank/DDBJ databases">
        <title>Draft genome sequence of Eubacterium biforme (DSM 3989).</title>
        <authorList>
            <person name="Sudarsanam P."/>
            <person name="Ley R."/>
            <person name="Guruge J."/>
            <person name="Turnbaugh P.J."/>
            <person name="Mahowald M."/>
            <person name="Liep D."/>
            <person name="Gordon J."/>
        </authorList>
    </citation>
    <scope>NUCLEOTIDE SEQUENCE [LARGE SCALE GENOMIC DNA]</scope>
    <source>
        <strain evidence="3 4">DSM 3989</strain>
    </source>
</reference>